<dbReference type="InterPro" id="IPR013131">
    <property type="entry name" value="Mannitol_DH_N"/>
</dbReference>
<keyword evidence="4" id="KW-0808">Transferase</keyword>
<evidence type="ECO:0000256" key="1">
    <source>
        <dbReference type="ARBA" id="ARBA00023002"/>
    </source>
</evidence>
<dbReference type="InterPro" id="IPR036206">
    <property type="entry name" value="ThiamineP_synth_sf"/>
</dbReference>
<feature type="domain" description="Mannitol dehydrogenase N-terminal" evidence="2">
    <location>
        <begin position="41"/>
        <end position="236"/>
    </location>
</feature>
<accession>A0A8S0W5K3</accession>
<evidence type="ECO:0000313" key="6">
    <source>
        <dbReference type="Proteomes" id="UP001071230"/>
    </source>
</evidence>
<dbReference type="CDD" id="cd00564">
    <property type="entry name" value="TMP_TenI"/>
    <property type="match status" value="1"/>
</dbReference>
<feature type="domain" description="Thiamine phosphate synthase/TenI" evidence="3">
    <location>
        <begin position="243"/>
        <end position="282"/>
    </location>
</feature>
<dbReference type="PANTHER" id="PTHR43362">
    <property type="entry name" value="MANNITOL DEHYDROGENASE DSF1-RELATED"/>
    <property type="match status" value="1"/>
</dbReference>
<dbReference type="EMBL" id="LR746496">
    <property type="protein sequence ID" value="CAA7603238.1"/>
    <property type="molecule type" value="Genomic_DNA"/>
</dbReference>
<dbReference type="RefSeq" id="WP_372503564.1">
    <property type="nucleotide sequence ID" value="NZ_CDGJ01000012.1"/>
</dbReference>
<dbReference type="SUPFAM" id="SSF51735">
    <property type="entry name" value="NAD(P)-binding Rossmann-fold domains"/>
    <property type="match status" value="1"/>
</dbReference>
<organism evidence="4">
    <name type="scientific">Acididesulfobacillus acetoxydans</name>
    <dbReference type="NCBI Taxonomy" id="1561005"/>
    <lineage>
        <taxon>Bacteria</taxon>
        <taxon>Bacillati</taxon>
        <taxon>Bacillota</taxon>
        <taxon>Clostridia</taxon>
        <taxon>Eubacteriales</taxon>
        <taxon>Peptococcaceae</taxon>
        <taxon>Acididesulfobacillus</taxon>
    </lineage>
</organism>
<evidence type="ECO:0000313" key="4">
    <source>
        <dbReference type="EMBL" id="CAA7603238.1"/>
    </source>
</evidence>
<dbReference type="KEGG" id="aacx:DEACI_4061"/>
<dbReference type="InterPro" id="IPR013785">
    <property type="entry name" value="Aldolase_TIM"/>
</dbReference>
<dbReference type="GO" id="GO:0016616">
    <property type="term" value="F:oxidoreductase activity, acting on the CH-OH group of donors, NAD or NADP as acceptor"/>
    <property type="evidence" value="ECO:0007669"/>
    <property type="project" value="TreeGrafter"/>
</dbReference>
<evidence type="ECO:0000259" key="2">
    <source>
        <dbReference type="Pfam" id="PF01232"/>
    </source>
</evidence>
<evidence type="ECO:0000313" key="5">
    <source>
        <dbReference type="EMBL" id="CEJ06047.1"/>
    </source>
</evidence>
<dbReference type="EMBL" id="CDGJ01000012">
    <property type="protein sequence ID" value="CEJ06047.1"/>
    <property type="molecule type" value="Genomic_DNA"/>
</dbReference>
<dbReference type="EC" id="2.5.1.3" evidence="4 5"/>
<dbReference type="Proteomes" id="UP001071230">
    <property type="component" value="Unassembled WGS sequence"/>
</dbReference>
<name>A0A8S0W5K3_9FIRM</name>
<dbReference type="InterPro" id="IPR050988">
    <property type="entry name" value="Mannitol_DH/Oxidoreductase"/>
</dbReference>
<dbReference type="Gene3D" id="3.20.20.70">
    <property type="entry name" value="Aldolase class I"/>
    <property type="match status" value="1"/>
</dbReference>
<dbReference type="InterPro" id="IPR022998">
    <property type="entry name" value="ThiamineP_synth_TenI"/>
</dbReference>
<gene>
    <name evidence="5" type="ORF">DEACI_0493</name>
    <name evidence="4" type="ORF">DEACI_4061</name>
</gene>
<dbReference type="Pfam" id="PF01232">
    <property type="entry name" value="Mannitol_dh"/>
    <property type="match status" value="1"/>
</dbReference>
<dbReference type="AlphaFoldDB" id="A0A8S0W5K3"/>
<dbReference type="Gene3D" id="3.40.50.720">
    <property type="entry name" value="NAD(P)-binding Rossmann-like Domain"/>
    <property type="match status" value="1"/>
</dbReference>
<dbReference type="Proteomes" id="UP000836597">
    <property type="component" value="Chromosome"/>
</dbReference>
<dbReference type="Pfam" id="PF02581">
    <property type="entry name" value="TMP-TENI"/>
    <property type="match status" value="1"/>
</dbReference>
<sequence>MLNLSQESLKNVEPWVEAGIDLPGFSYNDMIARTGENPTWVHFGAGNIFRGFVAALQQTLLNKGKADTGIIAVEAYDLEIIDRIYVPYDNLSLLVVMNPDGTLVKKVIGSVGEALEGDMSRPGDWKRLREIFTKPSLQTASFTITEKGYSLKKMSGAYLEDIRQDMLTGPEQPRHIMAKIASLAYARYLNGAFPLAFVSMDNCSHNGEKLHDSVETIAQKWVENGLADSEFVAYINDPNKVALERIKKSVTIPVVGIGGIKEMNVSQVMSAGIDGVAVVSAILGAEDCYAAARRLRELLMNSEFRIKQRI</sequence>
<keyword evidence="1" id="KW-0560">Oxidoreductase</keyword>
<evidence type="ECO:0000259" key="3">
    <source>
        <dbReference type="Pfam" id="PF02581"/>
    </source>
</evidence>
<dbReference type="PANTHER" id="PTHR43362:SF1">
    <property type="entry name" value="MANNITOL DEHYDROGENASE 2-RELATED"/>
    <property type="match status" value="1"/>
</dbReference>
<dbReference type="GO" id="GO:0009228">
    <property type="term" value="P:thiamine biosynthetic process"/>
    <property type="evidence" value="ECO:0007669"/>
    <property type="project" value="UniProtKB-KW"/>
</dbReference>
<dbReference type="InterPro" id="IPR036291">
    <property type="entry name" value="NAD(P)-bd_dom_sf"/>
</dbReference>
<dbReference type="GO" id="GO:0004789">
    <property type="term" value="F:thiamine-phosphate diphosphorylase activity"/>
    <property type="evidence" value="ECO:0007669"/>
    <property type="project" value="UniProtKB-EC"/>
</dbReference>
<reference evidence="5" key="1">
    <citation type="submission" date="2014-11" db="EMBL/GenBank/DDBJ databases">
        <authorList>
            <person name="Hornung B.V."/>
        </authorList>
    </citation>
    <scope>NUCLEOTIDE SEQUENCE</scope>
    <source>
        <strain evidence="5">INE</strain>
    </source>
</reference>
<reference evidence="4" key="2">
    <citation type="submission" date="2020-01" db="EMBL/GenBank/DDBJ databases">
        <authorList>
            <person name="Hornung B."/>
        </authorList>
    </citation>
    <scope>NUCLEOTIDE SEQUENCE</scope>
    <source>
        <strain evidence="4">PacBioINE</strain>
    </source>
</reference>
<keyword evidence="6" id="KW-1185">Reference proteome</keyword>
<proteinExistence type="predicted"/>
<protein>
    <submittedName>
        <fullName evidence="5">Mannitol dehydrogenase domain protein</fullName>
    </submittedName>
    <submittedName>
        <fullName evidence="4">Thiamine-phosphate diphosphorylase</fullName>
        <ecNumber evidence="4 5">2.5.1.3</ecNumber>
    </submittedName>
</protein>
<dbReference type="SUPFAM" id="SSF51391">
    <property type="entry name" value="Thiamin phosphate synthase"/>
    <property type="match status" value="1"/>
</dbReference>